<evidence type="ECO:0000259" key="1">
    <source>
        <dbReference type="Pfam" id="PF02559"/>
    </source>
</evidence>
<dbReference type="KEGG" id="ibu:IB211_02859c"/>
<organism evidence="2 3">
    <name type="scientific">Intestinimonas butyriciproducens</name>
    <dbReference type="NCBI Taxonomy" id="1297617"/>
    <lineage>
        <taxon>Bacteria</taxon>
        <taxon>Bacillati</taxon>
        <taxon>Bacillota</taxon>
        <taxon>Clostridia</taxon>
        <taxon>Eubacteriales</taxon>
        <taxon>Intestinimonas</taxon>
    </lineage>
</organism>
<sequence>MFQKGELIFYNNSGACRVEAVGPLEGARGADRERSYYKLSLLHGGGTIFAPVNSQVFMRPILSAEAANALIDTLPSIVASGWNERGVRSLSDHYHEAFQSHRSEDLLQLMKDIYVKSQESLRRGKRLGMIDQTYKKKAEELVYSEFSAALGIPFEEVEDYIARRLESREKKKA</sequence>
<dbReference type="STRING" id="1297617.IB211_02859c"/>
<dbReference type="eggNOG" id="COG1329">
    <property type="taxonomic scope" value="Bacteria"/>
</dbReference>
<keyword evidence="3" id="KW-1185">Reference proteome</keyword>
<name>A0A0S2W7M6_9FIRM</name>
<dbReference type="InterPro" id="IPR042215">
    <property type="entry name" value="CarD-like_C"/>
</dbReference>
<feature type="domain" description="CarD-like/TRCF RNAP-interacting" evidence="1">
    <location>
        <begin position="2"/>
        <end position="60"/>
    </location>
</feature>
<dbReference type="Pfam" id="PF02559">
    <property type="entry name" value="CarD_TRCF_RID"/>
    <property type="match status" value="1"/>
</dbReference>
<dbReference type="Gene3D" id="1.20.58.1290">
    <property type="entry name" value="CarD-like, C-terminal domain"/>
    <property type="match status" value="1"/>
</dbReference>
<dbReference type="Proteomes" id="UP000064844">
    <property type="component" value="Chromosome"/>
</dbReference>
<gene>
    <name evidence="2" type="ORF">IB211_02859c</name>
</gene>
<dbReference type="Gene3D" id="2.40.10.170">
    <property type="match status" value="1"/>
</dbReference>
<proteinExistence type="predicted"/>
<reference evidence="3" key="2">
    <citation type="submission" date="2015-04" db="EMBL/GenBank/DDBJ databases">
        <title>A butyrogenic pathway from the amino acid lysine in a human gut commensal.</title>
        <authorList>
            <person name="de Vos W.M."/>
            <person name="Bui N.T.P."/>
            <person name="Plugge C.M."/>
            <person name="Ritari J."/>
        </authorList>
    </citation>
    <scope>NUCLEOTIDE SEQUENCE [LARGE SCALE GENOMIC DNA]</scope>
    <source>
        <strain evidence="3">AF211</strain>
    </source>
</reference>
<dbReference type="EMBL" id="CP011307">
    <property type="protein sequence ID" value="ALP95250.1"/>
    <property type="molecule type" value="Genomic_DNA"/>
</dbReference>
<evidence type="ECO:0000313" key="2">
    <source>
        <dbReference type="EMBL" id="ALP95250.1"/>
    </source>
</evidence>
<accession>A0A0S2W7M6</accession>
<dbReference type="RefSeq" id="WP_058118406.1">
    <property type="nucleotide sequence ID" value="NZ_CALICV010000088.1"/>
</dbReference>
<dbReference type="InterPro" id="IPR003711">
    <property type="entry name" value="CarD-like/TRCF_RID"/>
</dbReference>
<dbReference type="AlphaFoldDB" id="A0A0S2W7M6"/>
<evidence type="ECO:0000313" key="3">
    <source>
        <dbReference type="Proteomes" id="UP000064844"/>
    </source>
</evidence>
<reference evidence="2 3" key="1">
    <citation type="journal article" date="2015" name="Nat. Commun.">
        <title>Production of butyrate from lysine and the Amadori product fructoselysine by a human gut commensal.</title>
        <authorList>
            <person name="Bui T.P."/>
            <person name="Ritari J."/>
            <person name="Boeren S."/>
            <person name="de Waard P."/>
            <person name="Plugge C.M."/>
            <person name="de Vos W.M."/>
        </authorList>
    </citation>
    <scope>NUCLEOTIDE SEQUENCE [LARGE SCALE GENOMIC DNA]</scope>
    <source>
        <strain evidence="2 3">AF211</strain>
    </source>
</reference>
<protein>
    <submittedName>
        <fullName evidence="2">Putative regulatory protein</fullName>
    </submittedName>
</protein>